<dbReference type="InParanoid" id="A0A7E5VKC5"/>
<organism evidence="2 3">
    <name type="scientific">Trichoplusia ni</name>
    <name type="common">Cabbage looper</name>
    <dbReference type="NCBI Taxonomy" id="7111"/>
    <lineage>
        <taxon>Eukaryota</taxon>
        <taxon>Metazoa</taxon>
        <taxon>Ecdysozoa</taxon>
        <taxon>Arthropoda</taxon>
        <taxon>Hexapoda</taxon>
        <taxon>Insecta</taxon>
        <taxon>Pterygota</taxon>
        <taxon>Neoptera</taxon>
        <taxon>Endopterygota</taxon>
        <taxon>Lepidoptera</taxon>
        <taxon>Glossata</taxon>
        <taxon>Ditrysia</taxon>
        <taxon>Noctuoidea</taxon>
        <taxon>Noctuidae</taxon>
        <taxon>Plusiinae</taxon>
        <taxon>Trichoplusia</taxon>
    </lineage>
</organism>
<evidence type="ECO:0000313" key="2">
    <source>
        <dbReference type="Proteomes" id="UP000322000"/>
    </source>
</evidence>
<evidence type="ECO:0000313" key="3">
    <source>
        <dbReference type="RefSeq" id="XP_026728778.1"/>
    </source>
</evidence>
<feature type="compositionally biased region" description="Basic and acidic residues" evidence="1">
    <location>
        <begin position="864"/>
        <end position="878"/>
    </location>
</feature>
<name>A0A7E5VKC5_TRINI</name>
<feature type="compositionally biased region" description="Polar residues" evidence="1">
    <location>
        <begin position="645"/>
        <end position="662"/>
    </location>
</feature>
<reference evidence="3" key="1">
    <citation type="submission" date="2025-08" db="UniProtKB">
        <authorList>
            <consortium name="RefSeq"/>
        </authorList>
    </citation>
    <scope>IDENTIFICATION</scope>
</reference>
<feature type="region of interest" description="Disordered" evidence="1">
    <location>
        <begin position="645"/>
        <end position="674"/>
    </location>
</feature>
<evidence type="ECO:0000256" key="1">
    <source>
        <dbReference type="SAM" id="MobiDB-lite"/>
    </source>
</evidence>
<feature type="compositionally biased region" description="Polar residues" evidence="1">
    <location>
        <begin position="601"/>
        <end position="610"/>
    </location>
</feature>
<feature type="region of interest" description="Disordered" evidence="1">
    <location>
        <begin position="481"/>
        <end position="501"/>
    </location>
</feature>
<protein>
    <submittedName>
        <fullName evidence="3">Midasin-like</fullName>
    </submittedName>
</protein>
<feature type="region of interest" description="Disordered" evidence="1">
    <location>
        <begin position="967"/>
        <end position="986"/>
    </location>
</feature>
<keyword evidence="2" id="KW-1185">Reference proteome</keyword>
<dbReference type="OrthoDB" id="10681476at2759"/>
<proteinExistence type="predicted"/>
<accession>A0A7E5VKC5</accession>
<feature type="compositionally biased region" description="Basic and acidic residues" evidence="1">
    <location>
        <begin position="967"/>
        <end position="976"/>
    </location>
</feature>
<dbReference type="Proteomes" id="UP000322000">
    <property type="component" value="Chromosome 5"/>
</dbReference>
<feature type="region of interest" description="Disordered" evidence="1">
    <location>
        <begin position="300"/>
        <end position="324"/>
    </location>
</feature>
<dbReference type="RefSeq" id="XP_026728778.1">
    <property type="nucleotide sequence ID" value="XM_026872977.1"/>
</dbReference>
<feature type="region of interest" description="Disordered" evidence="1">
    <location>
        <begin position="857"/>
        <end position="878"/>
    </location>
</feature>
<feature type="region of interest" description="Disordered" evidence="1">
    <location>
        <begin position="697"/>
        <end position="725"/>
    </location>
</feature>
<sequence>MKIHHAQNPQEDMHFRMLYTCTVTQFSNKSAQSKSEKVFQEILEEKWEMNIKKIMNKKNNEEGAITDAEHIDQTSENALSEEHIEIVGEGQIESGKEDRFSFEGLAVQGTESDEGIEGNSNQEIKNIFGEQFQSELNSQNDNNEIVSTEENITITNEAHIPNCEGDLQPNSEFCNVQQNTGGDMSQNTAVWEMDIKKTTNKKLIDESGIEQTTFDNDDKSVENKEIVSEVSNEYNNEDRFGSDGLTMPEIERDGGVEDNLEVEKISEVGSQPNKTDATIKDVSLDLHTQQIIDEIVSSEGEIVSDNEAHKENKNYENSEESTYDQIQQNEVYTAENSQYENKDQLNNLRDNEECLECDGNIKDSSEANPKRGHIESKCACTCKNKNKSKNQEFVIQTTEEEEEICREEIEVSNEGNIEKADSENNKDLTDGQKKLETDSTEINVIMIQQNSEKGNLQNSYPNKEEIIEEYSELNRTENIQAENTNEPEHNRYKNTQQNKQQRNVKNFIKLNWIQEIKNKNEKKIKDRQQHSKEANKNQQRIDEVIKTDDININQSKPQQNYELENVDMSSQRVVKKDENKDDWISLQNDIVVSEIHEDTIQPDNEGSFVTESIPRQDKEPEEDLDLYKKESKDDWISLQNDKVVSETNEDTIQPNNEGNFVTESIPRQDKEPEEDLDLYKKESKDDWISLQNDKVVSETNEDTIQPNNEGNFVTESIPRQDKEPEEDLDLYNKESKDDWISLQNDIVVSETNEDIIQVNNDGNFVTENIQRQDEEPEEDTDLYNKESKEDWINLQKDVVVSEIQEDIIQVNNGGNFVTESIKRQEEKPEEDIDLHNKESKEDWISLQKDVVISGIDASTSTQRQNEKDKEDINNQVSKESKDSWIKLQMDVVVNEIQDGDIQLNVEENTKDNPDNSIRKHIKLNSAKKVKNKDDDDMDRSNEGYFEYPNDDEMQILQDQIISSDNIEKYSKEKKENNGANIYEKGD</sequence>
<dbReference type="KEGG" id="tnl:113494577"/>
<feature type="region of interest" description="Disordered" evidence="1">
    <location>
        <begin position="521"/>
        <end position="541"/>
    </location>
</feature>
<feature type="region of interest" description="Disordered" evidence="1">
    <location>
        <begin position="597"/>
        <end position="622"/>
    </location>
</feature>
<gene>
    <name evidence="3" type="primary">LOC113494577</name>
</gene>
<feature type="compositionally biased region" description="Polar residues" evidence="1">
    <location>
        <begin position="697"/>
        <end position="714"/>
    </location>
</feature>
<dbReference type="AlphaFoldDB" id="A0A7E5VKC5"/>
<dbReference type="GeneID" id="113494577"/>
<feature type="compositionally biased region" description="Basic and acidic residues" evidence="1">
    <location>
        <begin position="306"/>
        <end position="316"/>
    </location>
</feature>
<feature type="region of interest" description="Disordered" evidence="1">
    <location>
        <begin position="927"/>
        <end position="949"/>
    </location>
</feature>